<dbReference type="PRINTS" id="PR00109">
    <property type="entry name" value="TYRKINASE"/>
</dbReference>
<dbReference type="InterPro" id="IPR000095">
    <property type="entry name" value="CRIB_dom"/>
</dbReference>
<dbReference type="Proteomes" id="UP000014760">
    <property type="component" value="Unassembled WGS sequence"/>
</dbReference>
<evidence type="ECO:0000259" key="14">
    <source>
        <dbReference type="PROSITE" id="PS50108"/>
    </source>
</evidence>
<dbReference type="Pfam" id="PF22931">
    <property type="entry name" value="SAM_TNK"/>
    <property type="match status" value="1"/>
</dbReference>
<dbReference type="InterPro" id="IPR001245">
    <property type="entry name" value="Ser-Thr/Tyr_kinase_cat_dom"/>
</dbReference>
<feature type="region of interest" description="Disordered" evidence="11">
    <location>
        <begin position="84"/>
        <end position="113"/>
    </location>
</feature>
<dbReference type="CDD" id="cd09539">
    <property type="entry name" value="SAM_TNK-like"/>
    <property type="match status" value="1"/>
</dbReference>
<dbReference type="InterPro" id="IPR000719">
    <property type="entry name" value="Prot_kinase_dom"/>
</dbReference>
<evidence type="ECO:0000256" key="7">
    <source>
        <dbReference type="ARBA" id="ARBA00023137"/>
    </source>
</evidence>
<feature type="region of interest" description="Disordered" evidence="11">
    <location>
        <begin position="802"/>
        <end position="848"/>
    </location>
</feature>
<feature type="region of interest" description="Disordered" evidence="11">
    <location>
        <begin position="885"/>
        <end position="944"/>
    </location>
</feature>
<keyword evidence="2 9" id="KW-0728">SH3 domain</keyword>
<dbReference type="SUPFAM" id="SSF56112">
    <property type="entry name" value="Protein kinase-like (PK-like)"/>
    <property type="match status" value="1"/>
</dbReference>
<keyword evidence="7" id="KW-0829">Tyrosine-protein kinase</keyword>
<reference evidence="16" key="3">
    <citation type="submission" date="2015-06" db="UniProtKB">
        <authorList>
            <consortium name="EnsemblMetazoa"/>
        </authorList>
    </citation>
    <scope>IDENTIFICATION</scope>
</reference>
<dbReference type="InterPro" id="IPR050198">
    <property type="entry name" value="Non-receptor_tyrosine_kinases"/>
</dbReference>
<evidence type="ECO:0000313" key="17">
    <source>
        <dbReference type="Proteomes" id="UP000014760"/>
    </source>
</evidence>
<comment type="catalytic activity">
    <reaction evidence="8">
        <text>L-threonyl-[protein] + ATP = O-phospho-L-threonyl-[protein] + ADP + H(+)</text>
        <dbReference type="Rhea" id="RHEA:46608"/>
        <dbReference type="Rhea" id="RHEA-COMP:11060"/>
        <dbReference type="Rhea" id="RHEA-COMP:11605"/>
        <dbReference type="ChEBI" id="CHEBI:15378"/>
        <dbReference type="ChEBI" id="CHEBI:30013"/>
        <dbReference type="ChEBI" id="CHEBI:30616"/>
        <dbReference type="ChEBI" id="CHEBI:61977"/>
        <dbReference type="ChEBI" id="CHEBI:456216"/>
        <dbReference type="EC" id="2.7.11.1"/>
    </reaction>
</comment>
<dbReference type="Pfam" id="PF07714">
    <property type="entry name" value="PK_Tyr_Ser-Thr"/>
    <property type="match status" value="1"/>
</dbReference>
<sequence length="1211" mass="133496">MSASSGPQRELLSFLQDAELEHYHAPLVTQLRVTSVGQFKYVEDEDLMELGMTRPEVRRLKKYFKKECPQGAIGKLKKIWTTKSASSSAPIDPPGSPGIDKPPPSPRPSSRHIIPADHISASKTIGKGDFGDVQQGVWTTEAGDRVQVALKCVDKEKLEVGMAEFLKEATALHALEHDHIVLLYGIVLGNSQLTLVTELAPLRSLLECIKEPALRASFTVQTLCDFAYQIADGMSYLENKRVIHRDLAARNVLVFTKDKVKISDFGLSKALGMGKEYYQANLSVNLKLPIAWLAPECINFMRFTSASDVWSFGVTLYEMFSYGFQPWAALTGDQNDFLGNFDKDNSSGWQMTQKVLEAIDEPNCQRLEQPECCPADYYQLMLKCWYHDPSLRPKFTDLLSSLSQMKPERMQAFEDCSCSAQSEYLPFKANSIITVLDKRPDYAPVEGLWKGALDNGKSGYFNPSLAAPYIEVKTSLASPVHKKNKGAKVSRRESARRSKAKPEVKKLDVTMIGRPQKDLRHMGHIGYDGAVFGDVAFIGKNYDKLPVKVTSTHRPSDEMAGSTISLPVTERDRCSMVSTSTSQLSFNSCRTRTDADSIATGISDSDTLTDVSSVLDDNDGFMRSKSEDRVLDGGSRFDDFNTGEDFGDFKLPDLSSGLDLDLGPSFMDEVMKALQDPKPESEQKDKSPLLQKEEECTFDNMALTSRDDLTLTSDDLKDSGIVEASFASLDISDASSKVSDEGTNGHCHVEEGEVKRRRPKLKLIMPGSRSDSSKEKSGIKPLSASDERKIDAAIELAAELASRQSMDRTSTASADSAGDTPCAGEEEASTWSRFTRSSTANKQPERKTYTEELASLSTDMNEAVTPEAQEAYNLLVGKGSAKEKSSFQALRERRSLRQQQQPVTTERASLRNGHRSVNMNLRKPQGIPVRGAKDAVTPTEGAAEEVNPLRRLRESTVSNGGGANLNANAPFFAKLKEQEAAEGMPVVPPRVPFKKGVLNAKPPQRKHPLVMPSSSSSPQSVDRPASICSCHDLSVNVKAVTASARDLGILNGQDSFWSESVNFRDLAPCGSPQDEWGAAGESSEEDSAPIPGRYKTSDTVSYEDLMEFALDGPVHPRGSDYDTLCDEVRLMRRVLSKDITVEDCMYSLEETGWEVHNAIKLLKLKQLLSTQLAEQDRCKMALMRAHWSIDEAASYLLTNTPGSESPELVHV</sequence>
<gene>
    <name evidence="15" type="ORF">CAPTEDRAFT_228268</name>
</gene>
<dbReference type="GO" id="GO:0004715">
    <property type="term" value="F:non-membrane spanning protein tyrosine kinase activity"/>
    <property type="evidence" value="ECO:0007669"/>
    <property type="project" value="UniProtKB-EC"/>
</dbReference>
<keyword evidence="3" id="KW-0808">Transferase</keyword>
<dbReference type="STRING" id="283909.R7TKV1"/>
<evidence type="ECO:0000256" key="8">
    <source>
        <dbReference type="ARBA" id="ARBA00047899"/>
    </source>
</evidence>
<dbReference type="InterPro" id="IPR020635">
    <property type="entry name" value="Tyr_kinase_cat_dom"/>
</dbReference>
<dbReference type="InterPro" id="IPR001452">
    <property type="entry name" value="SH3_domain"/>
</dbReference>
<keyword evidence="6 10" id="KW-0067">ATP-binding</keyword>
<evidence type="ECO:0000256" key="4">
    <source>
        <dbReference type="ARBA" id="ARBA00022741"/>
    </source>
</evidence>
<feature type="region of interest" description="Disordered" evidence="11">
    <location>
        <begin position="1001"/>
        <end position="1023"/>
    </location>
</feature>
<feature type="domain" description="CRIB" evidence="14">
    <location>
        <begin position="512"/>
        <end position="526"/>
    </location>
</feature>
<dbReference type="InterPro" id="IPR049587">
    <property type="entry name" value="TNK-like_SAM"/>
</dbReference>
<dbReference type="OrthoDB" id="4062651at2759"/>
<evidence type="ECO:0000256" key="1">
    <source>
        <dbReference type="ARBA" id="ARBA00011903"/>
    </source>
</evidence>
<dbReference type="PROSITE" id="PS50108">
    <property type="entry name" value="CRIB"/>
    <property type="match status" value="1"/>
</dbReference>
<dbReference type="HOGENOM" id="CLU_001143_1_0_1"/>
<evidence type="ECO:0000256" key="3">
    <source>
        <dbReference type="ARBA" id="ARBA00022679"/>
    </source>
</evidence>
<feature type="compositionally biased region" description="Basic and acidic residues" evidence="11">
    <location>
        <begin position="490"/>
        <end position="504"/>
    </location>
</feature>
<dbReference type="EMBL" id="KB310235">
    <property type="protein sequence ID" value="ELT92181.1"/>
    <property type="molecule type" value="Genomic_DNA"/>
</dbReference>
<dbReference type="EnsemblMetazoa" id="CapteT228268">
    <property type="protein sequence ID" value="CapteP228268"/>
    <property type="gene ID" value="CapteG228268"/>
</dbReference>
<dbReference type="FunFam" id="1.10.510.10:FF:000521">
    <property type="entry name" value="Tyrosine-protein kinase pr2"/>
    <property type="match status" value="1"/>
</dbReference>
<evidence type="ECO:0000256" key="5">
    <source>
        <dbReference type="ARBA" id="ARBA00022777"/>
    </source>
</evidence>
<dbReference type="PROSITE" id="PS50011">
    <property type="entry name" value="PROTEIN_KINASE_DOM"/>
    <property type="match status" value="1"/>
</dbReference>
<feature type="region of interest" description="Disordered" evidence="11">
    <location>
        <begin position="765"/>
        <end position="786"/>
    </location>
</feature>
<accession>R7TKV1</accession>
<dbReference type="OMA" id="PECKPEQ"/>
<feature type="domain" description="Protein kinase" evidence="13">
    <location>
        <begin position="119"/>
        <end position="413"/>
    </location>
</feature>
<evidence type="ECO:0000256" key="11">
    <source>
        <dbReference type="SAM" id="MobiDB-lite"/>
    </source>
</evidence>
<evidence type="ECO:0000256" key="9">
    <source>
        <dbReference type="PROSITE-ProRule" id="PRU00192"/>
    </source>
</evidence>
<dbReference type="PROSITE" id="PS00107">
    <property type="entry name" value="PROTEIN_KINASE_ATP"/>
    <property type="match status" value="1"/>
</dbReference>
<protein>
    <recommendedName>
        <fullName evidence="1">non-specific protein-tyrosine kinase</fullName>
        <ecNumber evidence="1">2.7.10.2</ecNumber>
    </recommendedName>
</protein>
<feature type="region of interest" description="Disordered" evidence="11">
    <location>
        <begin position="1072"/>
        <end position="1094"/>
    </location>
</feature>
<dbReference type="AlphaFoldDB" id="R7TKV1"/>
<evidence type="ECO:0000313" key="16">
    <source>
        <dbReference type="EnsemblMetazoa" id="CapteP228268"/>
    </source>
</evidence>
<dbReference type="CDD" id="cd00174">
    <property type="entry name" value="SH3"/>
    <property type="match status" value="1"/>
</dbReference>
<dbReference type="EC" id="2.7.10.2" evidence="1"/>
<evidence type="ECO:0000256" key="2">
    <source>
        <dbReference type="ARBA" id="ARBA00022443"/>
    </source>
</evidence>
<organism evidence="15">
    <name type="scientific">Capitella teleta</name>
    <name type="common">Polychaete worm</name>
    <dbReference type="NCBI Taxonomy" id="283909"/>
    <lineage>
        <taxon>Eukaryota</taxon>
        <taxon>Metazoa</taxon>
        <taxon>Spiralia</taxon>
        <taxon>Lophotrochozoa</taxon>
        <taxon>Annelida</taxon>
        <taxon>Polychaeta</taxon>
        <taxon>Sedentaria</taxon>
        <taxon>Scolecida</taxon>
        <taxon>Capitellidae</taxon>
        <taxon>Capitella</taxon>
    </lineage>
</organism>
<evidence type="ECO:0000256" key="6">
    <source>
        <dbReference type="ARBA" id="ARBA00022840"/>
    </source>
</evidence>
<dbReference type="PANTHER" id="PTHR24418">
    <property type="entry name" value="TYROSINE-PROTEIN KINASE"/>
    <property type="match status" value="1"/>
</dbReference>
<evidence type="ECO:0000259" key="13">
    <source>
        <dbReference type="PROSITE" id="PS50011"/>
    </source>
</evidence>
<dbReference type="SMART" id="SM00219">
    <property type="entry name" value="TyrKc"/>
    <property type="match status" value="1"/>
</dbReference>
<proteinExistence type="predicted"/>
<dbReference type="PROSITE" id="PS00109">
    <property type="entry name" value="PROTEIN_KINASE_TYR"/>
    <property type="match status" value="1"/>
</dbReference>
<dbReference type="EMBL" id="AMQN01002880">
    <property type="status" value="NOT_ANNOTATED_CDS"/>
    <property type="molecule type" value="Genomic_DNA"/>
</dbReference>
<keyword evidence="4 10" id="KW-0547">Nucleotide-binding</keyword>
<evidence type="ECO:0000313" key="15">
    <source>
        <dbReference type="EMBL" id="ELT92181.1"/>
    </source>
</evidence>
<dbReference type="InterPro" id="IPR011009">
    <property type="entry name" value="Kinase-like_dom_sf"/>
</dbReference>
<dbReference type="InterPro" id="IPR008266">
    <property type="entry name" value="Tyr_kinase_AS"/>
</dbReference>
<dbReference type="Gene3D" id="1.10.510.10">
    <property type="entry name" value="Transferase(Phosphotransferase) domain 1"/>
    <property type="match status" value="1"/>
</dbReference>
<feature type="compositionally biased region" description="Basic and acidic residues" evidence="11">
    <location>
        <begin position="885"/>
        <end position="895"/>
    </location>
</feature>
<reference evidence="15 17" key="2">
    <citation type="journal article" date="2013" name="Nature">
        <title>Insights into bilaterian evolution from three spiralian genomes.</title>
        <authorList>
            <person name="Simakov O."/>
            <person name="Marletaz F."/>
            <person name="Cho S.J."/>
            <person name="Edsinger-Gonzales E."/>
            <person name="Havlak P."/>
            <person name="Hellsten U."/>
            <person name="Kuo D.H."/>
            <person name="Larsson T."/>
            <person name="Lv J."/>
            <person name="Arendt D."/>
            <person name="Savage R."/>
            <person name="Osoegawa K."/>
            <person name="de Jong P."/>
            <person name="Grimwood J."/>
            <person name="Chapman J.A."/>
            <person name="Shapiro H."/>
            <person name="Aerts A."/>
            <person name="Otillar R.P."/>
            <person name="Terry A.Y."/>
            <person name="Boore J.L."/>
            <person name="Grigoriev I.V."/>
            <person name="Lindberg D.R."/>
            <person name="Seaver E.C."/>
            <person name="Weisblat D.A."/>
            <person name="Putnam N.H."/>
            <person name="Rokhsar D.S."/>
        </authorList>
    </citation>
    <scope>NUCLEOTIDE SEQUENCE</scope>
    <source>
        <strain evidence="15 17">I ESC-2004</strain>
    </source>
</reference>
<keyword evidence="5" id="KW-0418">Kinase</keyword>
<name>R7TKV1_CAPTE</name>
<feature type="compositionally biased region" description="Polar residues" evidence="11">
    <location>
        <begin position="802"/>
        <end position="814"/>
    </location>
</feature>
<feature type="region of interest" description="Disordered" evidence="11">
    <location>
        <begin position="481"/>
        <end position="504"/>
    </location>
</feature>
<evidence type="ECO:0000256" key="10">
    <source>
        <dbReference type="PROSITE-ProRule" id="PRU10141"/>
    </source>
</evidence>
<feature type="binding site" evidence="10">
    <location>
        <position position="151"/>
    </location>
    <ligand>
        <name>ATP</name>
        <dbReference type="ChEBI" id="CHEBI:30616"/>
    </ligand>
</feature>
<dbReference type="InterPro" id="IPR017441">
    <property type="entry name" value="Protein_kinase_ATP_BS"/>
</dbReference>
<dbReference type="Gene3D" id="3.30.200.20">
    <property type="entry name" value="Phosphorylase Kinase, domain 1"/>
    <property type="match status" value="1"/>
</dbReference>
<dbReference type="GO" id="GO:0005524">
    <property type="term" value="F:ATP binding"/>
    <property type="evidence" value="ECO:0007669"/>
    <property type="project" value="UniProtKB-UniRule"/>
</dbReference>
<dbReference type="FunCoup" id="R7TKV1">
    <property type="interactions" value="1"/>
</dbReference>
<dbReference type="InterPro" id="IPR055175">
    <property type="entry name" value="ACK/TNK-like_SAM"/>
</dbReference>
<reference evidence="17" key="1">
    <citation type="submission" date="2012-12" db="EMBL/GenBank/DDBJ databases">
        <authorList>
            <person name="Hellsten U."/>
            <person name="Grimwood J."/>
            <person name="Chapman J.A."/>
            <person name="Shapiro H."/>
            <person name="Aerts A."/>
            <person name="Otillar R.P."/>
            <person name="Terry A.Y."/>
            <person name="Boore J.L."/>
            <person name="Simakov O."/>
            <person name="Marletaz F."/>
            <person name="Cho S.-J."/>
            <person name="Edsinger-Gonzales E."/>
            <person name="Havlak P."/>
            <person name="Kuo D.-H."/>
            <person name="Larsson T."/>
            <person name="Lv J."/>
            <person name="Arendt D."/>
            <person name="Savage R."/>
            <person name="Osoegawa K."/>
            <person name="de Jong P."/>
            <person name="Lindberg D.R."/>
            <person name="Seaver E.C."/>
            <person name="Weisblat D.A."/>
            <person name="Putnam N.H."/>
            <person name="Grigoriev I.V."/>
            <person name="Rokhsar D.S."/>
        </authorList>
    </citation>
    <scope>NUCLEOTIDE SEQUENCE</scope>
    <source>
        <strain evidence="17">I ESC-2004</strain>
    </source>
</reference>
<keyword evidence="17" id="KW-1185">Reference proteome</keyword>
<feature type="domain" description="SH3" evidence="12">
    <location>
        <begin position="405"/>
        <end position="471"/>
    </location>
</feature>
<feature type="compositionally biased region" description="Pro residues" evidence="11">
    <location>
        <begin position="91"/>
        <end position="107"/>
    </location>
</feature>
<feature type="compositionally biased region" description="Polar residues" evidence="11">
    <location>
        <begin position="829"/>
        <end position="842"/>
    </location>
</feature>
<evidence type="ECO:0000259" key="12">
    <source>
        <dbReference type="PROSITE" id="PS50002"/>
    </source>
</evidence>
<dbReference type="PROSITE" id="PS50002">
    <property type="entry name" value="SH3"/>
    <property type="match status" value="1"/>
</dbReference>
<dbReference type="GO" id="GO:0004674">
    <property type="term" value="F:protein serine/threonine kinase activity"/>
    <property type="evidence" value="ECO:0007669"/>
    <property type="project" value="UniProtKB-EC"/>
</dbReference>